<dbReference type="SMART" id="SM00256">
    <property type="entry name" value="FBOX"/>
    <property type="match status" value="1"/>
</dbReference>
<evidence type="ECO:0000259" key="1">
    <source>
        <dbReference type="PROSITE" id="PS50181"/>
    </source>
</evidence>
<dbReference type="InterPro" id="IPR032675">
    <property type="entry name" value="LRR_dom_sf"/>
</dbReference>
<dbReference type="Gene3D" id="3.80.10.10">
    <property type="entry name" value="Ribonuclease Inhibitor"/>
    <property type="match status" value="1"/>
</dbReference>
<dbReference type="Gene3D" id="1.20.1280.50">
    <property type="match status" value="1"/>
</dbReference>
<accession>A0A167WNM2</accession>
<dbReference type="Proteomes" id="UP000242877">
    <property type="component" value="Unassembled WGS sequence"/>
</dbReference>
<proteinExistence type="predicted"/>
<dbReference type="InterPro" id="IPR001810">
    <property type="entry name" value="F-box_dom"/>
</dbReference>
<sequence>MEYADPFAILPLEIIREILLYFDLKTRMKIVAVSKRWRNLASALPELWRDMDFSIAIGHRIQPRHAKALIQRSQHTTSRAVLTNMSTRTAWTIMEDLNGCSSSLESLRMDVNVDSFRQEPLNFHNFENLRCLTTSDQFGMKFSDLRKLLEHCRYIEEIDVCIGIERKTVDLSTLPRAPHLKFFSLASRPYYDPDLILPCVDYNCKEGKTLADIFPSLEEFYLSDILLSAHPRLEGLSCLRRFGLLNIKANMFHGDDLILPSTLEYLSLSHSVPFYTMAVQQLPNLKSLVLNRADCIFESVWNEWTANMNEQLTNIDIEEVFEPKVVAYLIRTALEGRLRSVENLNMGGLFVNDDVIATIVPEMPNLKTINISETRVTSQGIECLVNAGLPLEKVTARCLRHGQEGIAYARAAGVEVDTFTSTRLQKRK</sequence>
<dbReference type="VEuPathDB" id="FungiDB:AAP_04573"/>
<dbReference type="SUPFAM" id="SSF81383">
    <property type="entry name" value="F-box domain"/>
    <property type="match status" value="1"/>
</dbReference>
<organism evidence="2 3">
    <name type="scientific">Ascosphaera apis ARSEF 7405</name>
    <dbReference type="NCBI Taxonomy" id="392613"/>
    <lineage>
        <taxon>Eukaryota</taxon>
        <taxon>Fungi</taxon>
        <taxon>Dikarya</taxon>
        <taxon>Ascomycota</taxon>
        <taxon>Pezizomycotina</taxon>
        <taxon>Eurotiomycetes</taxon>
        <taxon>Eurotiomycetidae</taxon>
        <taxon>Onygenales</taxon>
        <taxon>Ascosphaeraceae</taxon>
        <taxon>Ascosphaera</taxon>
    </lineage>
</organism>
<gene>
    <name evidence="2" type="ORF">AAP_04573</name>
</gene>
<dbReference type="SUPFAM" id="SSF52047">
    <property type="entry name" value="RNI-like"/>
    <property type="match status" value="1"/>
</dbReference>
<evidence type="ECO:0000313" key="2">
    <source>
        <dbReference type="EMBL" id="KZZ89088.1"/>
    </source>
</evidence>
<evidence type="ECO:0000313" key="3">
    <source>
        <dbReference type="Proteomes" id="UP000242877"/>
    </source>
</evidence>
<comment type="caution">
    <text evidence="2">The sequence shown here is derived from an EMBL/GenBank/DDBJ whole genome shotgun (WGS) entry which is preliminary data.</text>
</comment>
<keyword evidence="3" id="KW-1185">Reference proteome</keyword>
<dbReference type="OrthoDB" id="629492at2759"/>
<name>A0A167WNM2_9EURO</name>
<reference evidence="2 3" key="1">
    <citation type="journal article" date="2016" name="Genome Biol. Evol.">
        <title>Divergent and convergent evolution of fungal pathogenicity.</title>
        <authorList>
            <person name="Shang Y."/>
            <person name="Xiao G."/>
            <person name="Zheng P."/>
            <person name="Cen K."/>
            <person name="Zhan S."/>
            <person name="Wang C."/>
        </authorList>
    </citation>
    <scope>NUCLEOTIDE SEQUENCE [LARGE SCALE GENOMIC DNA]</scope>
    <source>
        <strain evidence="2 3">ARSEF 7405</strain>
    </source>
</reference>
<dbReference type="EMBL" id="AZGZ01000022">
    <property type="protein sequence ID" value="KZZ89088.1"/>
    <property type="molecule type" value="Genomic_DNA"/>
</dbReference>
<feature type="domain" description="F-box" evidence="1">
    <location>
        <begin position="4"/>
        <end position="51"/>
    </location>
</feature>
<protein>
    <submittedName>
        <fullName evidence="2">F-box domain-containing protein</fullName>
    </submittedName>
</protein>
<dbReference type="InterPro" id="IPR036047">
    <property type="entry name" value="F-box-like_dom_sf"/>
</dbReference>
<dbReference type="Pfam" id="PF12937">
    <property type="entry name" value="F-box-like"/>
    <property type="match status" value="1"/>
</dbReference>
<dbReference type="AlphaFoldDB" id="A0A167WNM2"/>
<dbReference type="PROSITE" id="PS50181">
    <property type="entry name" value="FBOX"/>
    <property type="match status" value="1"/>
</dbReference>